<dbReference type="SUPFAM" id="SSF101801">
    <property type="entry name" value="Surface presentation of antigens (SPOA)"/>
    <property type="match status" value="1"/>
</dbReference>
<keyword evidence="4" id="KW-1003">Cell membrane</keyword>
<dbReference type="InterPro" id="IPR051469">
    <property type="entry name" value="FliN/MopA/SpaO"/>
</dbReference>
<evidence type="ECO:0000256" key="7">
    <source>
        <dbReference type="ARBA" id="ARBA00023136"/>
    </source>
</evidence>
<dbReference type="AlphaFoldDB" id="A0A517YSH4"/>
<dbReference type="InterPro" id="IPR036429">
    <property type="entry name" value="SpoA-like_sf"/>
</dbReference>
<dbReference type="PANTHER" id="PTHR43484">
    <property type="match status" value="1"/>
</dbReference>
<keyword evidence="10" id="KW-0969">Cilium</keyword>
<keyword evidence="10" id="KW-0966">Cell projection</keyword>
<dbReference type="PANTHER" id="PTHR43484:SF1">
    <property type="entry name" value="FLAGELLAR MOTOR SWITCH PROTEIN FLIN"/>
    <property type="match status" value="1"/>
</dbReference>
<gene>
    <name evidence="10" type="primary">fliN_1</name>
    <name evidence="10" type="ORF">KS4_12250</name>
</gene>
<comment type="subcellular location">
    <subcellularLocation>
        <location evidence="1">Cell membrane</location>
        <topology evidence="1">Peripheral membrane protein</topology>
        <orientation evidence="1">Cytoplasmic side</orientation>
    </subcellularLocation>
</comment>
<proteinExistence type="inferred from homology"/>
<evidence type="ECO:0000256" key="5">
    <source>
        <dbReference type="ARBA" id="ARBA00022500"/>
    </source>
</evidence>
<dbReference type="PRINTS" id="PR00956">
    <property type="entry name" value="FLGMOTORFLIN"/>
</dbReference>
<dbReference type="InterPro" id="IPR012826">
    <property type="entry name" value="FliN"/>
</dbReference>
<dbReference type="EMBL" id="CP036425">
    <property type="protein sequence ID" value="QDU33180.1"/>
    <property type="molecule type" value="Genomic_DNA"/>
</dbReference>
<evidence type="ECO:0000313" key="10">
    <source>
        <dbReference type="EMBL" id="QDU33180.1"/>
    </source>
</evidence>
<dbReference type="NCBIfam" id="TIGR02480">
    <property type="entry name" value="fliN"/>
    <property type="match status" value="1"/>
</dbReference>
<dbReference type="InterPro" id="IPR001172">
    <property type="entry name" value="FliN_T3SS_HrcQb"/>
</dbReference>
<protein>
    <recommendedName>
        <fullName evidence="3">Flagellar motor switch protein FliN</fullName>
    </recommendedName>
</protein>
<evidence type="ECO:0000256" key="2">
    <source>
        <dbReference type="ARBA" id="ARBA00009226"/>
    </source>
</evidence>
<dbReference type="InterPro" id="IPR001543">
    <property type="entry name" value="FliN-like_C"/>
</dbReference>
<evidence type="ECO:0000256" key="1">
    <source>
        <dbReference type="ARBA" id="ARBA00004413"/>
    </source>
</evidence>
<dbReference type="GO" id="GO:0003774">
    <property type="term" value="F:cytoskeletal motor activity"/>
    <property type="evidence" value="ECO:0007669"/>
    <property type="project" value="InterPro"/>
</dbReference>
<feature type="region of interest" description="Disordered" evidence="8">
    <location>
        <begin position="1"/>
        <end position="24"/>
    </location>
</feature>
<dbReference type="GO" id="GO:0071973">
    <property type="term" value="P:bacterial-type flagellum-dependent cell motility"/>
    <property type="evidence" value="ECO:0007669"/>
    <property type="project" value="InterPro"/>
</dbReference>
<evidence type="ECO:0000259" key="9">
    <source>
        <dbReference type="Pfam" id="PF01052"/>
    </source>
</evidence>
<dbReference type="Pfam" id="PF01052">
    <property type="entry name" value="FliMN_C"/>
    <property type="match status" value="1"/>
</dbReference>
<keyword evidence="10" id="KW-0282">Flagellum</keyword>
<reference evidence="10 11" key="1">
    <citation type="submission" date="2019-02" db="EMBL/GenBank/DDBJ databases">
        <title>Deep-cultivation of Planctomycetes and their phenomic and genomic characterization uncovers novel biology.</title>
        <authorList>
            <person name="Wiegand S."/>
            <person name="Jogler M."/>
            <person name="Boedeker C."/>
            <person name="Pinto D."/>
            <person name="Vollmers J."/>
            <person name="Rivas-Marin E."/>
            <person name="Kohn T."/>
            <person name="Peeters S.H."/>
            <person name="Heuer A."/>
            <person name="Rast P."/>
            <person name="Oberbeckmann S."/>
            <person name="Bunk B."/>
            <person name="Jeske O."/>
            <person name="Meyerdierks A."/>
            <person name="Storesund J.E."/>
            <person name="Kallscheuer N."/>
            <person name="Luecker S."/>
            <person name="Lage O.M."/>
            <person name="Pohl T."/>
            <person name="Merkel B.J."/>
            <person name="Hornburger P."/>
            <person name="Mueller R.-W."/>
            <person name="Bruemmer F."/>
            <person name="Labrenz M."/>
            <person name="Spormann A.M."/>
            <person name="Op den Camp H."/>
            <person name="Overmann J."/>
            <person name="Amann R."/>
            <person name="Jetten M.S.M."/>
            <person name="Mascher T."/>
            <person name="Medema M.H."/>
            <person name="Devos D.P."/>
            <person name="Kaster A.-K."/>
            <person name="Ovreas L."/>
            <person name="Rohde M."/>
            <person name="Galperin M.Y."/>
            <person name="Jogler C."/>
        </authorList>
    </citation>
    <scope>NUCLEOTIDE SEQUENCE [LARGE SCALE GENOMIC DNA]</scope>
    <source>
        <strain evidence="10 11">KS4</strain>
    </source>
</reference>
<evidence type="ECO:0000256" key="3">
    <source>
        <dbReference type="ARBA" id="ARBA00021897"/>
    </source>
</evidence>
<evidence type="ECO:0000256" key="8">
    <source>
        <dbReference type="SAM" id="MobiDB-lite"/>
    </source>
</evidence>
<name>A0A517YSH4_9BACT</name>
<keyword evidence="11" id="KW-1185">Reference proteome</keyword>
<dbReference type="KEGG" id="pcor:KS4_12250"/>
<dbReference type="GO" id="GO:0005886">
    <property type="term" value="C:plasma membrane"/>
    <property type="evidence" value="ECO:0007669"/>
    <property type="project" value="UniProtKB-SubCell"/>
</dbReference>
<dbReference type="OrthoDB" id="9773459at2"/>
<dbReference type="RefSeq" id="WP_145075888.1">
    <property type="nucleotide sequence ID" value="NZ_CP036425.1"/>
</dbReference>
<keyword evidence="6" id="KW-0283">Flagellar rotation</keyword>
<dbReference type="GO" id="GO:0006935">
    <property type="term" value="P:chemotaxis"/>
    <property type="evidence" value="ECO:0007669"/>
    <property type="project" value="UniProtKB-KW"/>
</dbReference>
<evidence type="ECO:0000313" key="11">
    <source>
        <dbReference type="Proteomes" id="UP000317369"/>
    </source>
</evidence>
<evidence type="ECO:0000256" key="4">
    <source>
        <dbReference type="ARBA" id="ARBA00022475"/>
    </source>
</evidence>
<organism evidence="10 11">
    <name type="scientific">Poriferisphaera corsica</name>
    <dbReference type="NCBI Taxonomy" id="2528020"/>
    <lineage>
        <taxon>Bacteria</taxon>
        <taxon>Pseudomonadati</taxon>
        <taxon>Planctomycetota</taxon>
        <taxon>Phycisphaerae</taxon>
        <taxon>Phycisphaerales</taxon>
        <taxon>Phycisphaeraceae</taxon>
        <taxon>Poriferisphaera</taxon>
    </lineage>
</organism>
<evidence type="ECO:0000256" key="6">
    <source>
        <dbReference type="ARBA" id="ARBA00022779"/>
    </source>
</evidence>
<comment type="similarity">
    <text evidence="2">Belongs to the FliN/MopA/SpaO family.</text>
</comment>
<feature type="domain" description="Flagellar motor switch protein FliN-like C-terminal" evidence="9">
    <location>
        <begin position="59"/>
        <end position="129"/>
    </location>
</feature>
<dbReference type="Proteomes" id="UP000317369">
    <property type="component" value="Chromosome"/>
</dbReference>
<sequence length="156" mass="16976">MAEDTQQSTNDMTQDTSVQDALDQAQASVNEIKDQVDQVNADFNLPDFTSIPEAEGIEMLSDVDLGVTIELGRTEMLVEDVLRLAKGSVVELDKLAGDPVDVRVNGRLVARGEVLVLNDNFCIRISEIVANLDEPVESLIPGLEAPRTQPENQPTS</sequence>
<keyword evidence="7" id="KW-0472">Membrane</keyword>
<keyword evidence="5" id="KW-0145">Chemotaxis</keyword>
<dbReference type="GO" id="GO:0009425">
    <property type="term" value="C:bacterial-type flagellum basal body"/>
    <property type="evidence" value="ECO:0007669"/>
    <property type="project" value="InterPro"/>
</dbReference>
<accession>A0A517YSH4</accession>
<dbReference type="Gene3D" id="2.30.330.10">
    <property type="entry name" value="SpoA-like"/>
    <property type="match status" value="1"/>
</dbReference>